<gene>
    <name evidence="1" type="ORF">VCR31J2_1270488</name>
</gene>
<reference evidence="1 2" key="1">
    <citation type="submission" date="2014-06" db="EMBL/GenBank/DDBJ databases">
        <authorList>
            <person name="Le Roux F."/>
        </authorList>
    </citation>
    <scope>NUCLEOTIDE SEQUENCE [LARGE SCALE GENOMIC DNA]</scope>
    <source>
        <strain evidence="1 2">J2-31</strain>
    </source>
</reference>
<dbReference type="Proteomes" id="UP000041625">
    <property type="component" value="Unassembled WGS sequence"/>
</dbReference>
<evidence type="ECO:0000313" key="1">
    <source>
        <dbReference type="EMBL" id="CDT60361.1"/>
    </source>
</evidence>
<name>A0A0T7E5W4_9VIBR</name>
<comment type="caution">
    <text evidence="1">The sequence shown here is derived from an EMBL/GenBank/DDBJ whole genome shotgun (WGS) entry which is preliminary data.</text>
</comment>
<organism evidence="1 2">
    <name type="scientific">Vibrio coralliirubri</name>
    <dbReference type="NCBI Taxonomy" id="1516159"/>
    <lineage>
        <taxon>Bacteria</taxon>
        <taxon>Pseudomonadati</taxon>
        <taxon>Pseudomonadota</taxon>
        <taxon>Gammaproteobacteria</taxon>
        <taxon>Vibrionales</taxon>
        <taxon>Vibrionaceae</taxon>
        <taxon>Vibrio</taxon>
    </lineage>
</organism>
<sequence>MYASYFFAWHWFVSDIESAAKEKVEVEASSNATQRRFIVVPFVSLFFL</sequence>
<keyword evidence="2" id="KW-1185">Reference proteome</keyword>
<accession>A0A0T7DHP9</accession>
<accession>A0A0T7E5W4</accession>
<dbReference type="EMBL" id="CCKJ01000032">
    <property type="protein sequence ID" value="CDT60361.1"/>
    <property type="molecule type" value="Genomic_DNA"/>
</dbReference>
<proteinExistence type="predicted"/>
<protein>
    <submittedName>
        <fullName evidence="1">Uncharacterized protein</fullName>
    </submittedName>
</protein>
<evidence type="ECO:0000313" key="2">
    <source>
        <dbReference type="Proteomes" id="UP000041625"/>
    </source>
</evidence>
<dbReference type="AlphaFoldDB" id="A0A0T7E5W4"/>
<accession>A0A0T7EM08</accession>